<proteinExistence type="inferred from homology"/>
<comment type="similarity">
    <text evidence="1 2">Belongs to the OprB family.</text>
</comment>
<evidence type="ECO:0000313" key="3">
    <source>
        <dbReference type="EMBL" id="OCW20973.1"/>
    </source>
</evidence>
<reference evidence="3 5" key="1">
    <citation type="submission" date="2016-06" db="EMBL/GenBank/DDBJ databases">
        <title>Draft genome sequence of Pseudomonas sp. S1E40, a novel strain antagonistic activity to fungal plant pathogen.</title>
        <authorList>
            <person name="Tambong J.T."/>
            <person name="Tchagang C."/>
            <person name="Xu R."/>
        </authorList>
    </citation>
    <scope>NUCLEOTIDE SEQUENCE [LARGE SCALE GENOMIC DNA]</scope>
    <source>
        <strain evidence="3 5">S1E40</strain>
    </source>
</reference>
<keyword evidence="5" id="KW-1185">Reference proteome</keyword>
<dbReference type="EMBL" id="PYWW01000026">
    <property type="protein sequence ID" value="PTC29545.1"/>
    <property type="molecule type" value="Genomic_DNA"/>
</dbReference>
<dbReference type="InterPro" id="IPR038673">
    <property type="entry name" value="OprB_sf"/>
</dbReference>
<evidence type="ECO:0000313" key="4">
    <source>
        <dbReference type="EMBL" id="PTC29545.1"/>
    </source>
</evidence>
<organism evidence="4 6">
    <name type="scientific">Pseudomonas aylmerensis</name>
    <dbReference type="NCBI Taxonomy" id="1869229"/>
    <lineage>
        <taxon>Bacteria</taxon>
        <taxon>Pseudomonadati</taxon>
        <taxon>Pseudomonadota</taxon>
        <taxon>Gammaproteobacteria</taxon>
        <taxon>Pseudomonadales</taxon>
        <taxon>Pseudomonadaceae</taxon>
        <taxon>Pseudomonas</taxon>
    </lineage>
</organism>
<dbReference type="Proteomes" id="UP000095081">
    <property type="component" value="Unassembled WGS sequence"/>
</dbReference>
<dbReference type="Gene3D" id="2.40.160.180">
    <property type="entry name" value="Carbohydrate-selective porin OprB"/>
    <property type="match status" value="1"/>
</dbReference>
<dbReference type="Proteomes" id="UP000240571">
    <property type="component" value="Unassembled WGS sequence"/>
</dbReference>
<dbReference type="InterPro" id="IPR052932">
    <property type="entry name" value="OprB_Porin"/>
</dbReference>
<accession>A0A2T4G1L7</accession>
<feature type="chain" id="PRO_5015373048" evidence="2">
    <location>
        <begin position="23"/>
        <end position="435"/>
    </location>
</feature>
<dbReference type="PANTHER" id="PTHR37944">
    <property type="entry name" value="PORIN B"/>
    <property type="match status" value="1"/>
</dbReference>
<name>A0A2T4G1L7_9PSED</name>
<feature type="signal peptide" evidence="2">
    <location>
        <begin position="1"/>
        <end position="22"/>
    </location>
</feature>
<dbReference type="EMBL" id="MAUE01000041">
    <property type="protein sequence ID" value="OCW20973.1"/>
    <property type="molecule type" value="Genomic_DNA"/>
</dbReference>
<reference evidence="4 6" key="2">
    <citation type="submission" date="2018-03" db="EMBL/GenBank/DDBJ databases">
        <title>Diversity of bacteria associated with corn roots inoculated with woodland soils in Canada, and Description of Pseudomonas aylmerense sp. nov.</title>
        <authorList>
            <person name="Tambong J.T."/>
            <person name="Xu R."/>
            <person name="Tchagang C."/>
        </authorList>
    </citation>
    <scope>NUCLEOTIDE SEQUENCE [LARGE SCALE GENOMIC DNA]</scope>
    <source>
        <strain evidence="4 6">S1E44</strain>
    </source>
</reference>
<protein>
    <submittedName>
        <fullName evidence="4">Porin</fullName>
    </submittedName>
</protein>
<dbReference type="GO" id="GO:0015288">
    <property type="term" value="F:porin activity"/>
    <property type="evidence" value="ECO:0007669"/>
    <property type="project" value="InterPro"/>
</dbReference>
<dbReference type="RefSeq" id="WP_065908336.1">
    <property type="nucleotide sequence ID" value="NZ_MAUE01000041.1"/>
</dbReference>
<dbReference type="AlphaFoldDB" id="A0A2T4G1L7"/>
<keyword evidence="2" id="KW-0732">Signal</keyword>
<comment type="caution">
    <text evidence="4">The sequence shown here is derived from an EMBL/GenBank/DDBJ whole genome shotgun (WGS) entry which is preliminary data.</text>
</comment>
<evidence type="ECO:0000256" key="1">
    <source>
        <dbReference type="ARBA" id="ARBA00008769"/>
    </source>
</evidence>
<dbReference type="GO" id="GO:0016020">
    <property type="term" value="C:membrane"/>
    <property type="evidence" value="ECO:0007669"/>
    <property type="project" value="InterPro"/>
</dbReference>
<dbReference type="PANTHER" id="PTHR37944:SF1">
    <property type="entry name" value="PORIN B"/>
    <property type="match status" value="1"/>
</dbReference>
<dbReference type="GO" id="GO:0008643">
    <property type="term" value="P:carbohydrate transport"/>
    <property type="evidence" value="ECO:0007669"/>
    <property type="project" value="InterPro"/>
</dbReference>
<dbReference type="InterPro" id="IPR007049">
    <property type="entry name" value="Carb-sel_porin_OprB"/>
</dbReference>
<dbReference type="Pfam" id="PF04966">
    <property type="entry name" value="OprB"/>
    <property type="match status" value="1"/>
</dbReference>
<dbReference type="OrthoDB" id="177316at2"/>
<evidence type="ECO:0000313" key="6">
    <source>
        <dbReference type="Proteomes" id="UP000240571"/>
    </source>
</evidence>
<evidence type="ECO:0000313" key="5">
    <source>
        <dbReference type="Proteomes" id="UP000095081"/>
    </source>
</evidence>
<evidence type="ECO:0000256" key="2">
    <source>
        <dbReference type="RuleBase" id="RU363072"/>
    </source>
</evidence>
<gene>
    <name evidence="3" type="ORF">BBG20_25400</name>
    <name evidence="4" type="ORF">C9382_11520</name>
</gene>
<sequence>MLRFPLRCLAACVAMGVPATHAADAFASDSPWMSGDWGGLRSAWLAQGVDIKLGYTGETSTLLRGGYQHKDRSTRYADQFNAGVDIDLQKLLGWQDAAFSLGLTNRNGANNLNQKISAPGAAGMGSTQEIQGRGSVTRLSELWLSKGWLDDAVNIKLGRFAVSDDFAVEDCLFQGLAFCGSQPGNYVNSIYNGPISQWAARLRYRLSPTVYAQVGAFNVNPSNLENDNGLKLNTHGTTGTFTPLELVWSPTINQLPGEYRVGYYHSTAQAEDVYKDQFGQAAATRGNAYRTDATRHGEWVVAKQQLTSVNGDTSRGLTLTASATFQDRNTTAIDSYQKLSLVYKGLWDARPTDTLGAGIARVHASSVYLRNARAVNAAGGDLPEQHSEYVAELNYGIQATRWLNIMPNLQYVKDPDGVRQVKNALVLGLQVQSQF</sequence>